<dbReference type="PANTHER" id="PTHR30027">
    <property type="entry name" value="RIBOSOMAL RNA SMALL SUBUNIT METHYLTRANSFERASE E"/>
    <property type="match status" value="1"/>
</dbReference>
<evidence type="ECO:0000256" key="3">
    <source>
        <dbReference type="ARBA" id="ARBA00012328"/>
    </source>
</evidence>
<proteinExistence type="inferred from homology"/>
<sequence>MTDPVFLGELDDPLPVVGSSVRLDGAEGRHAATVRRIGPGESVVISDGAGRGVRGPVTEATKSGITVRVEQTMIADEPPIKITVAQALAKGDRSDIALEMITELGATKIIPWQASRSIVRWQGERAQKSQAKWESTVREATKQSRRLRVPQVTAIASTKQLATMIDDHDLTLILHEEAKIKFAEVELPDVGRIMIIVGPEGGIAPDELDSFVVAGGRPVLISDGVLRTSTAAAVAISGILLR</sequence>
<evidence type="ECO:0000256" key="2">
    <source>
        <dbReference type="ARBA" id="ARBA00005528"/>
    </source>
</evidence>
<comment type="function">
    <text evidence="10 12">Specifically methylates the N3 position of the uracil ring of uridine 1498 (m3U1498) in 16S rRNA. Acts on the fully assembled 30S ribosomal subunit.</text>
</comment>
<evidence type="ECO:0000256" key="7">
    <source>
        <dbReference type="ARBA" id="ARBA00022603"/>
    </source>
</evidence>
<organism evidence="15 16">
    <name type="scientific">Microlunatus elymi</name>
    <dbReference type="NCBI Taxonomy" id="2596828"/>
    <lineage>
        <taxon>Bacteria</taxon>
        <taxon>Bacillati</taxon>
        <taxon>Actinomycetota</taxon>
        <taxon>Actinomycetes</taxon>
        <taxon>Propionibacteriales</taxon>
        <taxon>Propionibacteriaceae</taxon>
        <taxon>Microlunatus</taxon>
    </lineage>
</organism>
<evidence type="ECO:0000256" key="12">
    <source>
        <dbReference type="PIRNR" id="PIRNR015601"/>
    </source>
</evidence>
<dbReference type="NCBIfam" id="NF008693">
    <property type="entry name" value="PRK11713.2-3"/>
    <property type="match status" value="1"/>
</dbReference>
<feature type="domain" description="Ribosomal RNA small subunit methyltransferase E methyltransferase" evidence="13">
    <location>
        <begin position="77"/>
        <end position="237"/>
    </location>
</feature>
<dbReference type="SUPFAM" id="SSF75217">
    <property type="entry name" value="alpha/beta knot"/>
    <property type="match status" value="1"/>
</dbReference>
<keyword evidence="16" id="KW-1185">Reference proteome</keyword>
<feature type="domain" description="Ribosomal RNA small subunit methyltransferase E PUA-like" evidence="14">
    <location>
        <begin position="23"/>
        <end position="70"/>
    </location>
</feature>
<dbReference type="InterPro" id="IPR006700">
    <property type="entry name" value="RsmE"/>
</dbReference>
<dbReference type="InterPro" id="IPR029026">
    <property type="entry name" value="tRNA_m1G_MTases_N"/>
</dbReference>
<evidence type="ECO:0000256" key="11">
    <source>
        <dbReference type="ARBA" id="ARBA00047944"/>
    </source>
</evidence>
<dbReference type="Pfam" id="PF20260">
    <property type="entry name" value="PUA_4"/>
    <property type="match status" value="1"/>
</dbReference>
<dbReference type="Pfam" id="PF04452">
    <property type="entry name" value="Methyltrans_RNA"/>
    <property type="match status" value="1"/>
</dbReference>
<dbReference type="PIRSF" id="PIRSF015601">
    <property type="entry name" value="MTase_slr0722"/>
    <property type="match status" value="1"/>
</dbReference>
<dbReference type="SUPFAM" id="SSF88697">
    <property type="entry name" value="PUA domain-like"/>
    <property type="match status" value="1"/>
</dbReference>
<keyword evidence="5 12" id="KW-0963">Cytoplasm</keyword>
<keyword evidence="9 12" id="KW-0949">S-adenosyl-L-methionine</keyword>
<dbReference type="Gene3D" id="3.40.1280.10">
    <property type="match status" value="1"/>
</dbReference>
<name>A0A516PYB6_9ACTN</name>
<evidence type="ECO:0000256" key="4">
    <source>
        <dbReference type="ARBA" id="ARBA00013673"/>
    </source>
</evidence>
<keyword evidence="7 12" id="KW-0489">Methyltransferase</keyword>
<gene>
    <name evidence="15" type="ORF">FOE78_09835</name>
</gene>
<dbReference type="KEGG" id="mik:FOE78_09835"/>
<evidence type="ECO:0000256" key="8">
    <source>
        <dbReference type="ARBA" id="ARBA00022679"/>
    </source>
</evidence>
<evidence type="ECO:0000259" key="13">
    <source>
        <dbReference type="Pfam" id="PF04452"/>
    </source>
</evidence>
<dbReference type="PANTHER" id="PTHR30027:SF3">
    <property type="entry name" value="16S RRNA (URACIL(1498)-N(3))-METHYLTRANSFERASE"/>
    <property type="match status" value="1"/>
</dbReference>
<dbReference type="InterPro" id="IPR015947">
    <property type="entry name" value="PUA-like_sf"/>
</dbReference>
<evidence type="ECO:0000259" key="14">
    <source>
        <dbReference type="Pfam" id="PF20260"/>
    </source>
</evidence>
<dbReference type="InterPro" id="IPR029028">
    <property type="entry name" value="Alpha/beta_knot_MTases"/>
</dbReference>
<keyword evidence="6 12" id="KW-0698">rRNA processing</keyword>
<dbReference type="NCBIfam" id="TIGR00046">
    <property type="entry name" value="RsmE family RNA methyltransferase"/>
    <property type="match status" value="1"/>
</dbReference>
<reference evidence="15 16" key="1">
    <citation type="submission" date="2019-07" db="EMBL/GenBank/DDBJ databases">
        <title>Microlunatus dokdonensis sp. nov. isolated from the rhizospheric soil of the wild plant Elymus tsukushiensis.</title>
        <authorList>
            <person name="Ghim S.-Y."/>
            <person name="Hwang Y.-J."/>
            <person name="Son J.-S."/>
            <person name="Shin J.-H."/>
        </authorList>
    </citation>
    <scope>NUCLEOTIDE SEQUENCE [LARGE SCALE GENOMIC DNA]</scope>
    <source>
        <strain evidence="15 16">KUDC0627</strain>
    </source>
</reference>
<evidence type="ECO:0000313" key="15">
    <source>
        <dbReference type="EMBL" id="QDP96163.1"/>
    </source>
</evidence>
<dbReference type="GO" id="GO:0070042">
    <property type="term" value="F:rRNA (uridine-N3-)-methyltransferase activity"/>
    <property type="evidence" value="ECO:0007669"/>
    <property type="project" value="TreeGrafter"/>
</dbReference>
<dbReference type="OrthoDB" id="9808126at2"/>
<evidence type="ECO:0000256" key="10">
    <source>
        <dbReference type="ARBA" id="ARBA00025699"/>
    </source>
</evidence>
<dbReference type="CDD" id="cd18084">
    <property type="entry name" value="RsmE-like"/>
    <property type="match status" value="1"/>
</dbReference>
<accession>A0A516PYB6</accession>
<dbReference type="AlphaFoldDB" id="A0A516PYB6"/>
<dbReference type="RefSeq" id="WP_143986129.1">
    <property type="nucleotide sequence ID" value="NZ_CP041692.1"/>
</dbReference>
<evidence type="ECO:0000256" key="1">
    <source>
        <dbReference type="ARBA" id="ARBA00004496"/>
    </source>
</evidence>
<dbReference type="Proteomes" id="UP000319263">
    <property type="component" value="Chromosome"/>
</dbReference>
<evidence type="ECO:0000256" key="9">
    <source>
        <dbReference type="ARBA" id="ARBA00022691"/>
    </source>
</evidence>
<evidence type="ECO:0000313" key="16">
    <source>
        <dbReference type="Proteomes" id="UP000319263"/>
    </source>
</evidence>
<dbReference type="GO" id="GO:0070475">
    <property type="term" value="P:rRNA base methylation"/>
    <property type="evidence" value="ECO:0007669"/>
    <property type="project" value="TreeGrafter"/>
</dbReference>
<protein>
    <recommendedName>
        <fullName evidence="4 12">Ribosomal RNA small subunit methyltransferase E</fullName>
        <ecNumber evidence="3 12">2.1.1.193</ecNumber>
    </recommendedName>
</protein>
<comment type="subcellular location">
    <subcellularLocation>
        <location evidence="1 12">Cytoplasm</location>
    </subcellularLocation>
</comment>
<dbReference type="GO" id="GO:0005737">
    <property type="term" value="C:cytoplasm"/>
    <property type="evidence" value="ECO:0007669"/>
    <property type="project" value="UniProtKB-SubCell"/>
</dbReference>
<comment type="catalytic activity">
    <reaction evidence="11 12">
        <text>uridine(1498) in 16S rRNA + S-adenosyl-L-methionine = N(3)-methyluridine(1498) in 16S rRNA + S-adenosyl-L-homocysteine + H(+)</text>
        <dbReference type="Rhea" id="RHEA:42920"/>
        <dbReference type="Rhea" id="RHEA-COMP:10283"/>
        <dbReference type="Rhea" id="RHEA-COMP:10284"/>
        <dbReference type="ChEBI" id="CHEBI:15378"/>
        <dbReference type="ChEBI" id="CHEBI:57856"/>
        <dbReference type="ChEBI" id="CHEBI:59789"/>
        <dbReference type="ChEBI" id="CHEBI:65315"/>
        <dbReference type="ChEBI" id="CHEBI:74502"/>
        <dbReference type="EC" id="2.1.1.193"/>
    </reaction>
</comment>
<dbReference type="EMBL" id="CP041692">
    <property type="protein sequence ID" value="QDP96163.1"/>
    <property type="molecule type" value="Genomic_DNA"/>
</dbReference>
<comment type="similarity">
    <text evidence="2 12">Belongs to the RNA methyltransferase RsmE family.</text>
</comment>
<evidence type="ECO:0000256" key="6">
    <source>
        <dbReference type="ARBA" id="ARBA00022552"/>
    </source>
</evidence>
<dbReference type="InterPro" id="IPR046887">
    <property type="entry name" value="RsmE_PUA-like"/>
</dbReference>
<dbReference type="InterPro" id="IPR046886">
    <property type="entry name" value="RsmE_MTase_dom"/>
</dbReference>
<evidence type="ECO:0000256" key="5">
    <source>
        <dbReference type="ARBA" id="ARBA00022490"/>
    </source>
</evidence>
<dbReference type="Gene3D" id="2.40.240.20">
    <property type="entry name" value="Hypothetical PUA domain-like, domain 1"/>
    <property type="match status" value="1"/>
</dbReference>
<dbReference type="EC" id="2.1.1.193" evidence="3 12"/>
<keyword evidence="8 12" id="KW-0808">Transferase</keyword>